<proteinExistence type="predicted"/>
<evidence type="ECO:0000256" key="1">
    <source>
        <dbReference type="SAM" id="SignalP"/>
    </source>
</evidence>
<accession>A0AAN8FVZ4</accession>
<dbReference type="Proteomes" id="UP001331761">
    <property type="component" value="Unassembled WGS sequence"/>
</dbReference>
<dbReference type="EMBL" id="WIXE01017950">
    <property type="protein sequence ID" value="KAK5971303.1"/>
    <property type="molecule type" value="Genomic_DNA"/>
</dbReference>
<organism evidence="2 3">
    <name type="scientific">Trichostrongylus colubriformis</name>
    <name type="common">Black scour worm</name>
    <dbReference type="NCBI Taxonomy" id="6319"/>
    <lineage>
        <taxon>Eukaryota</taxon>
        <taxon>Metazoa</taxon>
        <taxon>Ecdysozoa</taxon>
        <taxon>Nematoda</taxon>
        <taxon>Chromadorea</taxon>
        <taxon>Rhabditida</taxon>
        <taxon>Rhabditina</taxon>
        <taxon>Rhabditomorpha</taxon>
        <taxon>Strongyloidea</taxon>
        <taxon>Trichostrongylidae</taxon>
        <taxon>Trichostrongylus</taxon>
    </lineage>
</organism>
<protein>
    <submittedName>
        <fullName evidence="2">Uncharacterized protein</fullName>
    </submittedName>
</protein>
<reference evidence="2 3" key="1">
    <citation type="submission" date="2019-10" db="EMBL/GenBank/DDBJ databases">
        <title>Assembly and Annotation for the nematode Trichostrongylus colubriformis.</title>
        <authorList>
            <person name="Martin J."/>
        </authorList>
    </citation>
    <scope>NUCLEOTIDE SEQUENCE [LARGE SCALE GENOMIC DNA]</scope>
    <source>
        <strain evidence="2">G859</strain>
        <tissue evidence="2">Whole worm</tissue>
    </source>
</reference>
<keyword evidence="1" id="KW-0732">Signal</keyword>
<comment type="caution">
    <text evidence="2">The sequence shown here is derived from an EMBL/GenBank/DDBJ whole genome shotgun (WGS) entry which is preliminary data.</text>
</comment>
<dbReference type="AlphaFoldDB" id="A0AAN8FVZ4"/>
<sequence>MKYFVFALFVCLCPVTVGLVEDGLDEGQVMSGEPQVSYLMKEQKHFEDKMALTSEYNKHRLMHPKFFIQKKNSVVQDQSSAVKVQHDNGEDIPK</sequence>
<feature type="signal peptide" evidence="1">
    <location>
        <begin position="1"/>
        <end position="18"/>
    </location>
</feature>
<feature type="chain" id="PRO_5042976212" evidence="1">
    <location>
        <begin position="19"/>
        <end position="94"/>
    </location>
</feature>
<gene>
    <name evidence="2" type="ORF">GCK32_018093</name>
</gene>
<name>A0AAN8FVZ4_TRICO</name>
<keyword evidence="3" id="KW-1185">Reference proteome</keyword>
<evidence type="ECO:0000313" key="2">
    <source>
        <dbReference type="EMBL" id="KAK5971303.1"/>
    </source>
</evidence>
<evidence type="ECO:0000313" key="3">
    <source>
        <dbReference type="Proteomes" id="UP001331761"/>
    </source>
</evidence>